<evidence type="ECO:0000313" key="2">
    <source>
        <dbReference type="EMBL" id="SJN35175.1"/>
    </source>
</evidence>
<accession>A0A1R4JTN6</accession>
<keyword evidence="1" id="KW-0472">Membrane</keyword>
<sequence length="41" mass="4442">MLDAAFLSHVLLWFIGAMSVVGVVTMTGALILMGRTGYRKD</sequence>
<dbReference type="EMBL" id="FUKO01000020">
    <property type="protein sequence ID" value="SJN35175.1"/>
    <property type="molecule type" value="Genomic_DNA"/>
</dbReference>
<evidence type="ECO:0000313" key="3">
    <source>
        <dbReference type="Proteomes" id="UP000196320"/>
    </source>
</evidence>
<organism evidence="2 3">
    <name type="scientific">Microbacterium esteraromaticum</name>
    <dbReference type="NCBI Taxonomy" id="57043"/>
    <lineage>
        <taxon>Bacteria</taxon>
        <taxon>Bacillati</taxon>
        <taxon>Actinomycetota</taxon>
        <taxon>Actinomycetes</taxon>
        <taxon>Micrococcales</taxon>
        <taxon>Microbacteriaceae</taxon>
        <taxon>Microbacterium</taxon>
    </lineage>
</organism>
<keyword evidence="3" id="KW-1185">Reference proteome</keyword>
<keyword evidence="1" id="KW-0812">Transmembrane</keyword>
<dbReference type="Proteomes" id="UP000196320">
    <property type="component" value="Unassembled WGS sequence"/>
</dbReference>
<protein>
    <submittedName>
        <fullName evidence="2">Uncharacterized protein</fullName>
    </submittedName>
</protein>
<proteinExistence type="predicted"/>
<dbReference type="RefSeq" id="WP_256971586.1">
    <property type="nucleotide sequence ID" value="NZ_FUKO01000020.1"/>
</dbReference>
<name>A0A1R4JTN6_9MICO</name>
<feature type="transmembrane region" description="Helical" evidence="1">
    <location>
        <begin position="12"/>
        <end position="33"/>
    </location>
</feature>
<evidence type="ECO:0000256" key="1">
    <source>
        <dbReference type="SAM" id="Phobius"/>
    </source>
</evidence>
<dbReference type="AlphaFoldDB" id="A0A1R4JTN6"/>
<keyword evidence="1" id="KW-1133">Transmembrane helix</keyword>
<reference evidence="2 3" key="1">
    <citation type="submission" date="2017-02" db="EMBL/GenBank/DDBJ databases">
        <authorList>
            <person name="Peterson S.W."/>
        </authorList>
    </citation>
    <scope>NUCLEOTIDE SEQUENCE [LARGE SCALE GENOMIC DNA]</scope>
    <source>
        <strain evidence="2 3">B Mb 05.01</strain>
    </source>
</reference>
<gene>
    <name evidence="2" type="ORF">FM104_08765</name>
</gene>